<keyword evidence="3 6" id="KW-0812">Transmembrane</keyword>
<dbReference type="EnsemblMetazoa" id="XM_030998562">
    <property type="protein sequence ID" value="XP_030854422"/>
    <property type="gene ID" value="LOC753286"/>
</dbReference>
<evidence type="ECO:0000256" key="4">
    <source>
        <dbReference type="ARBA" id="ARBA00022989"/>
    </source>
</evidence>
<dbReference type="OMA" id="DGWSNHR"/>
<dbReference type="GeneID" id="753286"/>
<feature type="transmembrane region" description="Helical" evidence="6">
    <location>
        <begin position="46"/>
        <end position="65"/>
    </location>
</feature>
<dbReference type="CTD" id="161145"/>
<dbReference type="GO" id="GO:0016020">
    <property type="term" value="C:membrane"/>
    <property type="evidence" value="ECO:0007669"/>
    <property type="project" value="UniProtKB-SubCell"/>
</dbReference>
<dbReference type="InterPro" id="IPR010540">
    <property type="entry name" value="CmpB_TMEM229"/>
</dbReference>
<dbReference type="InParanoid" id="A0A7M7PR05"/>
<feature type="transmembrane region" description="Helical" evidence="6">
    <location>
        <begin position="12"/>
        <end position="34"/>
    </location>
</feature>
<comment type="similarity">
    <text evidence="2">Belongs to the TMEM229 family.</text>
</comment>
<accession>A0A7M7PR05</accession>
<reference evidence="8" key="1">
    <citation type="submission" date="2015-02" db="EMBL/GenBank/DDBJ databases">
        <title>Genome sequencing for Strongylocentrotus purpuratus.</title>
        <authorList>
            <person name="Murali S."/>
            <person name="Liu Y."/>
            <person name="Vee V."/>
            <person name="English A."/>
            <person name="Wang M."/>
            <person name="Skinner E."/>
            <person name="Han Y."/>
            <person name="Muzny D.M."/>
            <person name="Worley K.C."/>
            <person name="Gibbs R.A."/>
        </authorList>
    </citation>
    <scope>NUCLEOTIDE SEQUENCE</scope>
</reference>
<feature type="transmembrane region" description="Helical" evidence="6">
    <location>
        <begin position="77"/>
        <end position="100"/>
    </location>
</feature>
<evidence type="ECO:0000256" key="6">
    <source>
        <dbReference type="SAM" id="Phobius"/>
    </source>
</evidence>
<evidence type="ECO:0000256" key="2">
    <source>
        <dbReference type="ARBA" id="ARBA00006371"/>
    </source>
</evidence>
<name>A0A7M7PR05_STRPU</name>
<evidence type="ECO:0000256" key="3">
    <source>
        <dbReference type="ARBA" id="ARBA00022692"/>
    </source>
</evidence>
<evidence type="ECO:0008006" key="9">
    <source>
        <dbReference type="Google" id="ProtNLM"/>
    </source>
</evidence>
<protein>
    <recommendedName>
        <fullName evidence="9">Transmembrane protein 229B</fullName>
    </recommendedName>
</protein>
<dbReference type="PANTHER" id="PTHR31746:SF3">
    <property type="entry name" value="TRANSMEMBRANE PROTEIN 229B"/>
    <property type="match status" value="1"/>
</dbReference>
<reference evidence="7" key="2">
    <citation type="submission" date="2021-01" db="UniProtKB">
        <authorList>
            <consortium name="EnsemblMetazoa"/>
        </authorList>
    </citation>
    <scope>IDENTIFICATION</scope>
</reference>
<organism evidence="7 8">
    <name type="scientific">Strongylocentrotus purpuratus</name>
    <name type="common">Purple sea urchin</name>
    <dbReference type="NCBI Taxonomy" id="7668"/>
    <lineage>
        <taxon>Eukaryota</taxon>
        <taxon>Metazoa</taxon>
        <taxon>Echinodermata</taxon>
        <taxon>Eleutherozoa</taxon>
        <taxon>Echinozoa</taxon>
        <taxon>Echinoidea</taxon>
        <taxon>Euechinoidea</taxon>
        <taxon>Echinacea</taxon>
        <taxon>Camarodonta</taxon>
        <taxon>Echinidea</taxon>
        <taxon>Strongylocentrotidae</taxon>
        <taxon>Strongylocentrotus</taxon>
    </lineage>
</organism>
<keyword evidence="8" id="KW-1185">Reference proteome</keyword>
<keyword evidence="5 6" id="KW-0472">Membrane</keyword>
<evidence type="ECO:0000256" key="5">
    <source>
        <dbReference type="ARBA" id="ARBA00023136"/>
    </source>
</evidence>
<dbReference type="Pfam" id="PF06541">
    <property type="entry name" value="ABC_trans_CmpB"/>
    <property type="match status" value="1"/>
</dbReference>
<dbReference type="FunCoup" id="A0A7M7PR05">
    <property type="interactions" value="656"/>
</dbReference>
<dbReference type="PANTHER" id="PTHR31746">
    <property type="entry name" value="TRANSMEMBRANE PROTEIN 229 FAMILY MEMBER"/>
    <property type="match status" value="1"/>
</dbReference>
<evidence type="ECO:0000256" key="1">
    <source>
        <dbReference type="ARBA" id="ARBA00004141"/>
    </source>
</evidence>
<keyword evidence="4 6" id="KW-1133">Transmembrane helix</keyword>
<evidence type="ECO:0000313" key="7">
    <source>
        <dbReference type="EnsemblMetazoa" id="XP_030854422"/>
    </source>
</evidence>
<dbReference type="AlphaFoldDB" id="A0A7M7PR05"/>
<sequence>MFDQGPLSIWVRFYIYAIHGYFSEVMFTAAWEFVVNQNWKFPGNTSVWSLFIYGGSSLVMEQMYLRLNGKVPLLVRLLMYSMWIYLWEFSTGLLLTQFNACPWDYTPFEWDFLGLITLEYFPFWMLGTLINEKFLMKHTFRLHFVDTPDPAHNIEHASSNGCERKTK</sequence>
<feature type="transmembrane region" description="Helical" evidence="6">
    <location>
        <begin position="112"/>
        <end position="131"/>
    </location>
</feature>
<evidence type="ECO:0000313" key="8">
    <source>
        <dbReference type="Proteomes" id="UP000007110"/>
    </source>
</evidence>
<dbReference type="OrthoDB" id="5946847at2759"/>
<dbReference type="Proteomes" id="UP000007110">
    <property type="component" value="Unassembled WGS sequence"/>
</dbReference>
<proteinExistence type="inferred from homology"/>
<dbReference type="RefSeq" id="XP_030854422.1">
    <property type="nucleotide sequence ID" value="XM_030998562.1"/>
</dbReference>
<comment type="subcellular location">
    <subcellularLocation>
        <location evidence="1">Membrane</location>
        <topology evidence="1">Multi-pass membrane protein</topology>
    </subcellularLocation>
</comment>
<dbReference type="KEGG" id="spu:753286"/>